<accession>A0A3B1C5R7</accession>
<evidence type="ECO:0000313" key="1">
    <source>
        <dbReference type="EMBL" id="VAX25499.1"/>
    </source>
</evidence>
<dbReference type="PROSITE" id="PS51257">
    <property type="entry name" value="PROKAR_LIPOPROTEIN"/>
    <property type="match status" value="1"/>
</dbReference>
<sequence>MRTDLVAIILSLVALAGCVDEIPGNPEKVMDEYIRAIQKDDFKTLYSLNVKTARQKKYLSLTKIGDIQKTLDENYNMNLALYKSAKPGPDIGMRWGEKFFFTATSSFTIGSPYFMKPVGDDPVNADYEKASNILIPVTVTYSKLDQAPKVDGRKVKSARYDCVLRKIREGFNVTIYSHDDKWYFAGCSVDTSSITYFQKASGAK</sequence>
<name>A0A3B1C5R7_9ZZZZ</name>
<gene>
    <name evidence="1" type="ORF">MNBD_NITROSPINAE02-1181</name>
</gene>
<dbReference type="AlphaFoldDB" id="A0A3B1C5R7"/>
<reference evidence="1" key="1">
    <citation type="submission" date="2018-06" db="EMBL/GenBank/DDBJ databases">
        <authorList>
            <person name="Zhirakovskaya E."/>
        </authorList>
    </citation>
    <scope>NUCLEOTIDE SEQUENCE</scope>
</reference>
<dbReference type="EMBL" id="UOGE01000106">
    <property type="protein sequence ID" value="VAX25499.1"/>
    <property type="molecule type" value="Genomic_DNA"/>
</dbReference>
<organism evidence="1">
    <name type="scientific">hydrothermal vent metagenome</name>
    <dbReference type="NCBI Taxonomy" id="652676"/>
    <lineage>
        <taxon>unclassified sequences</taxon>
        <taxon>metagenomes</taxon>
        <taxon>ecological metagenomes</taxon>
    </lineage>
</organism>
<protein>
    <submittedName>
        <fullName evidence="1">Uncharacterized protein</fullName>
    </submittedName>
</protein>
<proteinExistence type="predicted"/>